<reference evidence="1 2" key="1">
    <citation type="submission" date="2023-08" db="EMBL/GenBank/DDBJ databases">
        <title>A Necator americanus chromosomal reference genome.</title>
        <authorList>
            <person name="Ilik V."/>
            <person name="Petrzelkova K.J."/>
            <person name="Pardy F."/>
            <person name="Fuh T."/>
            <person name="Niatou-Singa F.S."/>
            <person name="Gouil Q."/>
            <person name="Baker L."/>
            <person name="Ritchie M.E."/>
            <person name="Jex A.R."/>
            <person name="Gazzola D."/>
            <person name="Li H."/>
            <person name="Toshio Fujiwara R."/>
            <person name="Zhan B."/>
            <person name="Aroian R.V."/>
            <person name="Pafco B."/>
            <person name="Schwarz E.M."/>
        </authorList>
    </citation>
    <scope>NUCLEOTIDE SEQUENCE [LARGE SCALE GENOMIC DNA]</scope>
    <source>
        <strain evidence="1 2">Aroian</strain>
        <tissue evidence="1">Whole animal</tissue>
    </source>
</reference>
<evidence type="ECO:0000313" key="1">
    <source>
        <dbReference type="EMBL" id="KAK6763380.1"/>
    </source>
</evidence>
<organism evidence="1 2">
    <name type="scientific">Necator americanus</name>
    <name type="common">Human hookworm</name>
    <dbReference type="NCBI Taxonomy" id="51031"/>
    <lineage>
        <taxon>Eukaryota</taxon>
        <taxon>Metazoa</taxon>
        <taxon>Ecdysozoa</taxon>
        <taxon>Nematoda</taxon>
        <taxon>Chromadorea</taxon>
        <taxon>Rhabditida</taxon>
        <taxon>Rhabditina</taxon>
        <taxon>Rhabditomorpha</taxon>
        <taxon>Strongyloidea</taxon>
        <taxon>Ancylostomatidae</taxon>
        <taxon>Bunostominae</taxon>
        <taxon>Necator</taxon>
    </lineage>
</organism>
<comment type="caution">
    <text evidence="1">The sequence shown here is derived from an EMBL/GenBank/DDBJ whole genome shotgun (WGS) entry which is preliminary data.</text>
</comment>
<gene>
    <name evidence="1" type="primary">Necator_chrX.g24071</name>
    <name evidence="1" type="ORF">RB195_023906</name>
</gene>
<sequence length="132" mass="15000">MTITQDIQLHDQHTVCEDQKLSARNGGASYNLYKLRSESRKAEYRVTSHGSVSTSEVIPDGVLLECKVCPQSRNKNLIQTTCALWFCDTGYVRTRKHKNYQFTRILNLSTDACTPGVSRLQYIQILKLLSTT</sequence>
<dbReference type="Proteomes" id="UP001303046">
    <property type="component" value="Unassembled WGS sequence"/>
</dbReference>
<evidence type="ECO:0000313" key="2">
    <source>
        <dbReference type="Proteomes" id="UP001303046"/>
    </source>
</evidence>
<dbReference type="EMBL" id="JAVFWL010000006">
    <property type="protein sequence ID" value="KAK6763380.1"/>
    <property type="molecule type" value="Genomic_DNA"/>
</dbReference>
<keyword evidence="2" id="KW-1185">Reference proteome</keyword>
<accession>A0ABR1ELW7</accession>
<protein>
    <submittedName>
        <fullName evidence="1">Uncharacterized protein</fullName>
    </submittedName>
</protein>
<name>A0ABR1ELW7_NECAM</name>
<proteinExistence type="predicted"/>